<accession>A0A6A4MJX0</accession>
<evidence type="ECO:0000313" key="1">
    <source>
        <dbReference type="EMBL" id="KAE9584596.1"/>
    </source>
</evidence>
<dbReference type="EMBL" id="WOCE01000025">
    <property type="protein sequence ID" value="KAE9584596.1"/>
    <property type="molecule type" value="Genomic_DNA"/>
</dbReference>
<proteinExistence type="predicted"/>
<dbReference type="Proteomes" id="UP000447434">
    <property type="component" value="Chromosome 25"/>
</dbReference>
<comment type="caution">
    <text evidence="1">The sequence shown here is derived from an EMBL/GenBank/DDBJ whole genome shotgun (WGS) entry which is preliminary data.</text>
</comment>
<name>A0A6A4MJX0_LUPAL</name>
<dbReference type="AlphaFoldDB" id="A0A6A4MJX0"/>
<keyword evidence="2" id="KW-1185">Reference proteome</keyword>
<protein>
    <submittedName>
        <fullName evidence="1">Uncharacterized protein</fullName>
    </submittedName>
</protein>
<sequence>MNLKGFQCLGTTNNSTSWPSYKGIGYNPIVCVIKLEIRMKIKQFRTLWRKIKREKREMKFRHKISFFKDGF</sequence>
<organism evidence="1 2">
    <name type="scientific">Lupinus albus</name>
    <name type="common">White lupine</name>
    <name type="synonym">Lupinus termis</name>
    <dbReference type="NCBI Taxonomy" id="3870"/>
    <lineage>
        <taxon>Eukaryota</taxon>
        <taxon>Viridiplantae</taxon>
        <taxon>Streptophyta</taxon>
        <taxon>Embryophyta</taxon>
        <taxon>Tracheophyta</taxon>
        <taxon>Spermatophyta</taxon>
        <taxon>Magnoliopsida</taxon>
        <taxon>eudicotyledons</taxon>
        <taxon>Gunneridae</taxon>
        <taxon>Pentapetalae</taxon>
        <taxon>rosids</taxon>
        <taxon>fabids</taxon>
        <taxon>Fabales</taxon>
        <taxon>Fabaceae</taxon>
        <taxon>Papilionoideae</taxon>
        <taxon>50 kb inversion clade</taxon>
        <taxon>genistoids sensu lato</taxon>
        <taxon>core genistoids</taxon>
        <taxon>Genisteae</taxon>
        <taxon>Lupinus</taxon>
    </lineage>
</organism>
<reference evidence="2" key="1">
    <citation type="journal article" date="2020" name="Nat. Commun.">
        <title>Genome sequence of the cluster root forming white lupin.</title>
        <authorList>
            <person name="Hufnagel B."/>
            <person name="Marques A."/>
            <person name="Soriano A."/>
            <person name="Marques L."/>
            <person name="Divol F."/>
            <person name="Doumas P."/>
            <person name="Sallet E."/>
            <person name="Mancinotti D."/>
            <person name="Carrere S."/>
            <person name="Marande W."/>
            <person name="Arribat S."/>
            <person name="Keller J."/>
            <person name="Huneau C."/>
            <person name="Blein T."/>
            <person name="Aime D."/>
            <person name="Laguerre M."/>
            <person name="Taylor J."/>
            <person name="Schubert V."/>
            <person name="Nelson M."/>
            <person name="Geu-Flores F."/>
            <person name="Crespi M."/>
            <person name="Gallardo-Guerrero K."/>
            <person name="Delaux P.-M."/>
            <person name="Salse J."/>
            <person name="Berges H."/>
            <person name="Guyot R."/>
            <person name="Gouzy J."/>
            <person name="Peret B."/>
        </authorList>
    </citation>
    <scope>NUCLEOTIDE SEQUENCE [LARGE SCALE GENOMIC DNA]</scope>
    <source>
        <strain evidence="2">cv. Amiga</strain>
    </source>
</reference>
<gene>
    <name evidence="1" type="ORF">Lalb_Chr25g0279761</name>
</gene>
<evidence type="ECO:0000313" key="2">
    <source>
        <dbReference type="Proteomes" id="UP000447434"/>
    </source>
</evidence>